<dbReference type="PRINTS" id="PR00364">
    <property type="entry name" value="DISEASERSIST"/>
</dbReference>
<name>A0ABP6ZS36_9ACTN</name>
<dbReference type="InterPro" id="IPR005158">
    <property type="entry name" value="BTAD"/>
</dbReference>
<dbReference type="InterPro" id="IPR016032">
    <property type="entry name" value="Sig_transdc_resp-reg_C-effctor"/>
</dbReference>
<dbReference type="SUPFAM" id="SSF52540">
    <property type="entry name" value="P-loop containing nucleoside triphosphate hydrolases"/>
    <property type="match status" value="1"/>
</dbReference>
<dbReference type="Pfam" id="PF13176">
    <property type="entry name" value="TPR_7"/>
    <property type="match status" value="1"/>
</dbReference>
<keyword evidence="3 5" id="KW-0238">DNA-binding</keyword>
<dbReference type="EMBL" id="BAABDQ010000054">
    <property type="protein sequence ID" value="GAA3616427.1"/>
    <property type="molecule type" value="Genomic_DNA"/>
</dbReference>
<dbReference type="InterPro" id="IPR051677">
    <property type="entry name" value="AfsR-DnrI-RedD_regulator"/>
</dbReference>
<dbReference type="Pfam" id="PF13424">
    <property type="entry name" value="TPR_12"/>
    <property type="match status" value="2"/>
</dbReference>
<dbReference type="Gene3D" id="1.25.40.10">
    <property type="entry name" value="Tetratricopeptide repeat domain"/>
    <property type="match status" value="3"/>
</dbReference>
<evidence type="ECO:0000256" key="2">
    <source>
        <dbReference type="ARBA" id="ARBA00023015"/>
    </source>
</evidence>
<evidence type="ECO:0000256" key="3">
    <source>
        <dbReference type="ARBA" id="ARBA00023125"/>
    </source>
</evidence>
<sequence length="956" mass="102469">MRFAVLGPVRLWRGDTELNPGPPQQRAILALLLVNVGRPVSLGDMVDLLWGQDPPASAVNVVHRYVGVLRRLLEPGLPLRTEGDWLVRGAGGYRLAVADVDAVDLLRFRRLVELAGQAAPEHAVELYAEALALWQAEAAAGIPAEARARPVFAALDQEQITVLQEAADVALRCGAAALLLPTLRACAARHPLDERLQARLMLALAATGRQAEALSAWQTIRSVLGEELGIDPGQELRAAHQSVLSGGSDVSGPIVEPVGSAVRPAQLPADLAVFAGRRADLTRALSLLDGTALETVVISAIGGMAGVGKTTLAVHWAHQVAHRFPDGQLYVNLRGFDRLGSVMGPGEALRGFLEALGVPPHRIPPALDGQVGLYRSLLAGRRMLVLLDNARDADQVRPLLPGSAGCLVLITSRDRLPGLVATEGAHPLTVGLFSAAEARESLVRRLGEDRVAGAPEAVDEIIGLCGGLPLALAVVGARAAARPAFQLSAIAAELRDTPGTLDPFTDPDPAIDVRAVFSWSYRLLSPGAARLFRLLGLHPGPDIGAAAAVYLAGGPVRQTRTLLAELTRASLLTEHTPGRYVAHDLLRAYATELVHAHDSEADRHAAVHRVLDHYMDRAHAACRKFAPFWVRPDLAPTGPEAVTDVFDDDRQALAWFTAEHSVLLNVVELAAHGGFDTHSWSLAWALERYLDQQGHWHDCATVQRAGLAAAIRLGHRTAQAHLHRALARASGRLGNYDDAWPHIRRSLELFGELDDLTGLATAHRSHAWLLDRTGRYEESIQQARQALELYRVTGNPAGEASILHALAWTHIRLSRHSRAASYFEQALTRLDGLDNRYGDAGVLDGLGHALHQLGKYGSAIGCHQQALDLYRAVGDRYNEVGTLRHLGDSCQAAGAPASARAAWQRALDLVGEVDPPAADEIRTRLRDLGSAGSGRVPSFGESGDRGERVEAGDLLA</sequence>
<evidence type="ECO:0000256" key="1">
    <source>
        <dbReference type="ARBA" id="ARBA00005820"/>
    </source>
</evidence>
<keyword evidence="9" id="KW-1185">Reference proteome</keyword>
<dbReference type="SUPFAM" id="SSF46894">
    <property type="entry name" value="C-terminal effector domain of the bipartite response regulators"/>
    <property type="match status" value="1"/>
</dbReference>
<dbReference type="SMART" id="SM00028">
    <property type="entry name" value="TPR"/>
    <property type="match status" value="5"/>
</dbReference>
<feature type="region of interest" description="Disordered" evidence="6">
    <location>
        <begin position="925"/>
        <end position="956"/>
    </location>
</feature>
<feature type="domain" description="OmpR/PhoB-type" evidence="7">
    <location>
        <begin position="1"/>
        <end position="97"/>
    </location>
</feature>
<dbReference type="InterPro" id="IPR027417">
    <property type="entry name" value="P-loop_NTPase"/>
</dbReference>
<dbReference type="PANTHER" id="PTHR35807">
    <property type="entry name" value="TRANSCRIPTIONAL REGULATOR REDD-RELATED"/>
    <property type="match status" value="1"/>
</dbReference>
<proteinExistence type="inferred from homology"/>
<dbReference type="PANTHER" id="PTHR35807:SF1">
    <property type="entry name" value="TRANSCRIPTIONAL REGULATOR REDD"/>
    <property type="match status" value="1"/>
</dbReference>
<organism evidence="8 9">
    <name type="scientific">Nonomuraea rosea</name>
    <dbReference type="NCBI Taxonomy" id="638574"/>
    <lineage>
        <taxon>Bacteria</taxon>
        <taxon>Bacillati</taxon>
        <taxon>Actinomycetota</taxon>
        <taxon>Actinomycetes</taxon>
        <taxon>Streptosporangiales</taxon>
        <taxon>Streptosporangiaceae</taxon>
        <taxon>Nonomuraea</taxon>
    </lineage>
</organism>
<protein>
    <submittedName>
        <fullName evidence="8">BTAD domain-containing putative transcriptional regulator</fullName>
    </submittedName>
</protein>
<keyword evidence="2" id="KW-0805">Transcription regulation</keyword>
<dbReference type="InterPro" id="IPR001867">
    <property type="entry name" value="OmpR/PhoB-type_DNA-bd"/>
</dbReference>
<evidence type="ECO:0000259" key="7">
    <source>
        <dbReference type="PROSITE" id="PS51755"/>
    </source>
</evidence>
<evidence type="ECO:0000313" key="8">
    <source>
        <dbReference type="EMBL" id="GAA3616427.1"/>
    </source>
</evidence>
<evidence type="ECO:0000256" key="5">
    <source>
        <dbReference type="PROSITE-ProRule" id="PRU01091"/>
    </source>
</evidence>
<dbReference type="InterPro" id="IPR011990">
    <property type="entry name" value="TPR-like_helical_dom_sf"/>
</dbReference>
<dbReference type="Gene3D" id="3.40.50.300">
    <property type="entry name" value="P-loop containing nucleotide triphosphate hydrolases"/>
    <property type="match status" value="1"/>
</dbReference>
<evidence type="ECO:0000313" key="9">
    <source>
        <dbReference type="Proteomes" id="UP001500630"/>
    </source>
</evidence>
<accession>A0ABP6ZS36</accession>
<keyword evidence="4" id="KW-0804">Transcription</keyword>
<dbReference type="InterPro" id="IPR019734">
    <property type="entry name" value="TPR_rpt"/>
</dbReference>
<evidence type="ECO:0000256" key="4">
    <source>
        <dbReference type="ARBA" id="ARBA00023163"/>
    </source>
</evidence>
<dbReference type="SMART" id="SM01043">
    <property type="entry name" value="BTAD"/>
    <property type="match status" value="1"/>
</dbReference>
<dbReference type="InterPro" id="IPR036388">
    <property type="entry name" value="WH-like_DNA-bd_sf"/>
</dbReference>
<feature type="DNA-binding region" description="OmpR/PhoB-type" evidence="5">
    <location>
        <begin position="1"/>
        <end position="97"/>
    </location>
</feature>
<reference evidence="9" key="1">
    <citation type="journal article" date="2019" name="Int. J. Syst. Evol. Microbiol.">
        <title>The Global Catalogue of Microorganisms (GCM) 10K type strain sequencing project: providing services to taxonomists for standard genome sequencing and annotation.</title>
        <authorList>
            <consortium name="The Broad Institute Genomics Platform"/>
            <consortium name="The Broad Institute Genome Sequencing Center for Infectious Disease"/>
            <person name="Wu L."/>
            <person name="Ma J."/>
        </authorList>
    </citation>
    <scope>NUCLEOTIDE SEQUENCE [LARGE SCALE GENOMIC DNA]</scope>
    <source>
        <strain evidence="9">JCM 17326</strain>
    </source>
</reference>
<dbReference type="CDD" id="cd15831">
    <property type="entry name" value="BTAD"/>
    <property type="match status" value="1"/>
</dbReference>
<dbReference type="Pfam" id="PF03704">
    <property type="entry name" value="BTAD"/>
    <property type="match status" value="1"/>
</dbReference>
<comment type="caution">
    <text evidence="8">The sequence shown here is derived from an EMBL/GenBank/DDBJ whole genome shotgun (WGS) entry which is preliminary data.</text>
</comment>
<dbReference type="Proteomes" id="UP001500630">
    <property type="component" value="Unassembled WGS sequence"/>
</dbReference>
<dbReference type="Gene3D" id="1.10.10.10">
    <property type="entry name" value="Winged helix-like DNA-binding domain superfamily/Winged helix DNA-binding domain"/>
    <property type="match status" value="1"/>
</dbReference>
<evidence type="ECO:0000256" key="6">
    <source>
        <dbReference type="SAM" id="MobiDB-lite"/>
    </source>
</evidence>
<dbReference type="SMART" id="SM00862">
    <property type="entry name" value="Trans_reg_C"/>
    <property type="match status" value="1"/>
</dbReference>
<dbReference type="PROSITE" id="PS51755">
    <property type="entry name" value="OMPR_PHOB"/>
    <property type="match status" value="1"/>
</dbReference>
<gene>
    <name evidence="8" type="ORF">GCM10022419_122210</name>
</gene>
<feature type="compositionally biased region" description="Basic and acidic residues" evidence="6">
    <location>
        <begin position="942"/>
        <end position="956"/>
    </location>
</feature>
<comment type="similarity">
    <text evidence="1">Belongs to the AfsR/DnrI/RedD regulatory family.</text>
</comment>
<dbReference type="SUPFAM" id="SSF48452">
    <property type="entry name" value="TPR-like"/>
    <property type="match status" value="2"/>
</dbReference>